<name>A0A5E6MCQ6_9BACT</name>
<gene>
    <name evidence="1" type="ORF">MAMC_01405</name>
</gene>
<dbReference type="AlphaFoldDB" id="A0A5E6MCQ6"/>
<dbReference type="InterPro" id="IPR014556">
    <property type="entry name" value="UCP029407"/>
</dbReference>
<dbReference type="Gene3D" id="3.40.50.300">
    <property type="entry name" value="P-loop containing nucleotide triphosphate hydrolases"/>
    <property type="match status" value="1"/>
</dbReference>
<dbReference type="Pfam" id="PF13469">
    <property type="entry name" value="Sulfotransfer_3"/>
    <property type="match status" value="1"/>
</dbReference>
<dbReference type="EMBL" id="CABFUZ020000141">
    <property type="protein sequence ID" value="VVM07028.1"/>
    <property type="molecule type" value="Genomic_DNA"/>
</dbReference>
<reference evidence="1" key="1">
    <citation type="submission" date="2019-09" db="EMBL/GenBank/DDBJ databases">
        <authorList>
            <person name="Cremers G."/>
        </authorList>
    </citation>
    <scope>NUCLEOTIDE SEQUENCE [LARGE SCALE GENOMIC DNA]</scope>
    <source>
        <strain evidence="1">3B</strain>
    </source>
</reference>
<keyword evidence="2" id="KW-1185">Reference proteome</keyword>
<proteinExistence type="predicted"/>
<dbReference type="OrthoDB" id="9771846at2"/>
<dbReference type="Proteomes" id="UP000381693">
    <property type="component" value="Unassembled WGS sequence"/>
</dbReference>
<evidence type="ECO:0000313" key="1">
    <source>
        <dbReference type="EMBL" id="VVM07028.1"/>
    </source>
</evidence>
<dbReference type="RefSeq" id="WP_142525407.1">
    <property type="nucleotide sequence ID" value="NZ_CABFUZ020000141.1"/>
</dbReference>
<evidence type="ECO:0008006" key="3">
    <source>
        <dbReference type="Google" id="ProtNLM"/>
    </source>
</evidence>
<dbReference type="InterPro" id="IPR027417">
    <property type="entry name" value="P-loop_NTPase"/>
</dbReference>
<dbReference type="PIRSF" id="PIRSF029407">
    <property type="entry name" value="UCP029407"/>
    <property type="match status" value="1"/>
</dbReference>
<organism evidence="1 2">
    <name type="scientific">Methylacidimicrobium cyclopophantes</name>
    <dbReference type="NCBI Taxonomy" id="1041766"/>
    <lineage>
        <taxon>Bacteria</taxon>
        <taxon>Pseudomonadati</taxon>
        <taxon>Verrucomicrobiota</taxon>
        <taxon>Methylacidimicrobium</taxon>
    </lineage>
</organism>
<evidence type="ECO:0000313" key="2">
    <source>
        <dbReference type="Proteomes" id="UP000381693"/>
    </source>
</evidence>
<protein>
    <recommendedName>
        <fullName evidence="3">Sulfotransferase family protein</fullName>
    </recommendedName>
</protein>
<comment type="caution">
    <text evidence="1">The sequence shown here is derived from an EMBL/GenBank/DDBJ whole genome shotgun (WGS) entry which is preliminary data.</text>
</comment>
<dbReference type="SUPFAM" id="SSF52540">
    <property type="entry name" value="P-loop containing nucleoside triphosphate hydrolases"/>
    <property type="match status" value="1"/>
</dbReference>
<sequence>MKSRALLVLGMHRCGTSALTRCLGFLGADLGSDLIAPAADNPTGFWEDGRFLSINRRLTELLGEEGDRWWEHAAPLEIPLASSAICSLLDEAVEDIRGRFGSAKWWAFKDPRTLRALSFWEEALRRAGVEILQVVAVRHPLACARSLAERNRLPEDRSLLLWTSQYLGHWPRIAARPFVAVNYDRLLEMPERELRRLGERIGLAWRPEAVTEARSFLQPELRHARLDAKELRNRPGLPTIVVESYEALEDLSTDQEPRLAAARMLSLHAEFVRIVPLLRSLDSEWARAGALEQEVLTERQEKEATWALLAVRERELACLQERLRASRTWRLLDRLRRLEQSLRRARKRLAGARGGLPEA</sequence>
<accession>A0A5E6MCQ6</accession>